<keyword evidence="4" id="KW-0378">Hydrolase</keyword>
<keyword evidence="10" id="KW-1185">Reference proteome</keyword>
<feature type="domain" description="Cathepsin propeptide inhibitor" evidence="8">
    <location>
        <begin position="46"/>
        <end position="102"/>
    </location>
</feature>
<reference evidence="9 10" key="1">
    <citation type="submission" date="2016-09" db="EMBL/GenBank/DDBJ databases">
        <title>The draft genome of Dichanthelium oligosanthes: A C3 panicoid grass species.</title>
        <authorList>
            <person name="Studer A.J."/>
            <person name="Schnable J.C."/>
            <person name="Brutnell T.P."/>
        </authorList>
    </citation>
    <scope>NUCLEOTIDE SEQUENCE [LARGE SCALE GENOMIC DNA]</scope>
    <source>
        <strain evidence="10">cv. Kellogg 1175</strain>
        <tissue evidence="9">Leaf</tissue>
    </source>
</reference>
<dbReference type="SMART" id="SM00645">
    <property type="entry name" value="Pept_C1"/>
    <property type="match status" value="1"/>
</dbReference>
<dbReference type="Pfam" id="PF00112">
    <property type="entry name" value="Peptidase_C1"/>
    <property type="match status" value="1"/>
</dbReference>
<dbReference type="Gene3D" id="3.90.70.10">
    <property type="entry name" value="Cysteine proteinases"/>
    <property type="match status" value="1"/>
</dbReference>
<dbReference type="EMBL" id="LWDX02062143">
    <property type="protein sequence ID" value="OEL16717.1"/>
    <property type="molecule type" value="Genomic_DNA"/>
</dbReference>
<dbReference type="FunFam" id="3.90.70.10:FF:000067">
    <property type="entry name" value="Senescence-specific cysteine protease"/>
    <property type="match status" value="1"/>
</dbReference>
<comment type="caution">
    <text evidence="9">The sequence shown here is derived from an EMBL/GenBank/DDBJ whole genome shotgun (WGS) entry which is preliminary data.</text>
</comment>
<evidence type="ECO:0000313" key="10">
    <source>
        <dbReference type="Proteomes" id="UP000095767"/>
    </source>
</evidence>
<keyword evidence="3" id="KW-0732">Signal</keyword>
<dbReference type="InterPro" id="IPR038765">
    <property type="entry name" value="Papain-like_cys_pep_sf"/>
</dbReference>
<sequence length="343" mass="37620">MEIHMASYFGNKPLIKAVIVILAVISTAAGLPSSGYEVEEPMKGRFQEWMAEHNRTYKDEAEKAQRFQVFKANADFVDGSNAAGNQYNLATNEFADMTNDEFVSMFTGLEEPNELSKGREMLQVTLDLSEGVPESVDWRANGAVTDVKNQGKFASCWAFSVVAAVEGIHQITNGELLSLSEQQVLDCSKTIFKGGKGGRLKNGFRYIMDKGITTQDAYPYVAAKRACRSGVQPATKIRNYRSLPATNEKQLARVVANQPVSVALHASRAFQLYKGGVLTSGGCKGQVNHAVTVVGYGKVAEDGTKFWLVKNSWGKKWGEEGYIKLERDTRTCGVAKFAFVPIA</sequence>
<dbReference type="CDD" id="cd02248">
    <property type="entry name" value="Peptidase_C1A"/>
    <property type="match status" value="1"/>
</dbReference>
<organism evidence="9 10">
    <name type="scientific">Dichanthelium oligosanthes</name>
    <dbReference type="NCBI Taxonomy" id="888268"/>
    <lineage>
        <taxon>Eukaryota</taxon>
        <taxon>Viridiplantae</taxon>
        <taxon>Streptophyta</taxon>
        <taxon>Embryophyta</taxon>
        <taxon>Tracheophyta</taxon>
        <taxon>Spermatophyta</taxon>
        <taxon>Magnoliopsida</taxon>
        <taxon>Liliopsida</taxon>
        <taxon>Poales</taxon>
        <taxon>Poaceae</taxon>
        <taxon>PACMAD clade</taxon>
        <taxon>Panicoideae</taxon>
        <taxon>Panicodae</taxon>
        <taxon>Paniceae</taxon>
        <taxon>Dichantheliinae</taxon>
        <taxon>Dichanthelium</taxon>
    </lineage>
</organism>
<dbReference type="Proteomes" id="UP000095767">
    <property type="component" value="Unassembled WGS sequence"/>
</dbReference>
<dbReference type="InterPro" id="IPR013128">
    <property type="entry name" value="Peptidase_C1A"/>
</dbReference>
<evidence type="ECO:0000256" key="5">
    <source>
        <dbReference type="ARBA" id="ARBA00022807"/>
    </source>
</evidence>
<dbReference type="PROSITE" id="PS00640">
    <property type="entry name" value="THIOL_PROTEASE_ASN"/>
    <property type="match status" value="1"/>
</dbReference>
<dbReference type="InterPro" id="IPR025660">
    <property type="entry name" value="Pept_his_AS"/>
</dbReference>
<evidence type="ECO:0000256" key="2">
    <source>
        <dbReference type="ARBA" id="ARBA00022670"/>
    </source>
</evidence>
<dbReference type="InterPro" id="IPR000668">
    <property type="entry name" value="Peptidase_C1A_C"/>
</dbReference>
<dbReference type="InterPro" id="IPR025661">
    <property type="entry name" value="Pept_asp_AS"/>
</dbReference>
<keyword evidence="2" id="KW-0645">Protease</keyword>
<dbReference type="SUPFAM" id="SSF54001">
    <property type="entry name" value="Cysteine proteinases"/>
    <property type="match status" value="1"/>
</dbReference>
<dbReference type="PANTHER" id="PTHR12411">
    <property type="entry name" value="CYSTEINE PROTEASE FAMILY C1-RELATED"/>
    <property type="match status" value="1"/>
</dbReference>
<evidence type="ECO:0000259" key="8">
    <source>
        <dbReference type="SMART" id="SM00848"/>
    </source>
</evidence>
<dbReference type="InterPro" id="IPR013201">
    <property type="entry name" value="Prot_inhib_I29"/>
</dbReference>
<dbReference type="Pfam" id="PF08246">
    <property type="entry name" value="Inhibitor_I29"/>
    <property type="match status" value="1"/>
</dbReference>
<proteinExistence type="inferred from homology"/>
<dbReference type="OrthoDB" id="10253408at2759"/>
<evidence type="ECO:0000256" key="6">
    <source>
        <dbReference type="ARBA" id="ARBA00023157"/>
    </source>
</evidence>
<dbReference type="InterPro" id="IPR039417">
    <property type="entry name" value="Peptidase_C1A_papain-like"/>
</dbReference>
<dbReference type="PRINTS" id="PR00705">
    <property type="entry name" value="PAPAIN"/>
</dbReference>
<evidence type="ECO:0000313" key="9">
    <source>
        <dbReference type="EMBL" id="OEL16717.1"/>
    </source>
</evidence>
<keyword evidence="6" id="KW-1015">Disulfide bond</keyword>
<evidence type="ECO:0000256" key="1">
    <source>
        <dbReference type="ARBA" id="ARBA00008455"/>
    </source>
</evidence>
<evidence type="ECO:0000256" key="3">
    <source>
        <dbReference type="ARBA" id="ARBA00022729"/>
    </source>
</evidence>
<comment type="similarity">
    <text evidence="1">Belongs to the peptidase C1 family.</text>
</comment>
<name>A0A1E5UV15_9POAL</name>
<dbReference type="GO" id="GO:0006508">
    <property type="term" value="P:proteolysis"/>
    <property type="evidence" value="ECO:0007669"/>
    <property type="project" value="UniProtKB-KW"/>
</dbReference>
<accession>A0A1E5UV15</accession>
<dbReference type="SMART" id="SM00848">
    <property type="entry name" value="Inhibitor_I29"/>
    <property type="match status" value="1"/>
</dbReference>
<dbReference type="STRING" id="888268.A0A1E5UV15"/>
<dbReference type="PROSITE" id="PS00639">
    <property type="entry name" value="THIOL_PROTEASE_HIS"/>
    <property type="match status" value="1"/>
</dbReference>
<gene>
    <name evidence="9" type="ORF">BAE44_0022264</name>
</gene>
<dbReference type="GO" id="GO:0008234">
    <property type="term" value="F:cysteine-type peptidase activity"/>
    <property type="evidence" value="ECO:0007669"/>
    <property type="project" value="UniProtKB-KW"/>
</dbReference>
<feature type="domain" description="Peptidase C1A papain C-terminal" evidence="7">
    <location>
        <begin position="132"/>
        <end position="342"/>
    </location>
</feature>
<dbReference type="AlphaFoldDB" id="A0A1E5UV15"/>
<protein>
    <submittedName>
        <fullName evidence="9">Ananain</fullName>
    </submittedName>
</protein>
<evidence type="ECO:0000259" key="7">
    <source>
        <dbReference type="SMART" id="SM00645"/>
    </source>
</evidence>
<keyword evidence="5" id="KW-0788">Thiol protease</keyword>
<evidence type="ECO:0000256" key="4">
    <source>
        <dbReference type="ARBA" id="ARBA00022801"/>
    </source>
</evidence>